<sequence>MSVSKKLVGAAIAAAAGVALLAPATAFAGTNDNTCLSGDNCLYFNSNYQGAVAGFEFAVYDFAGYNFRGPGNGAGQPVKNNAASDYNNDPNCTVWVWYNHGYQGPADAIAPQRGLPQLQHTYNQNASQSWTC</sequence>
<name>A0A3E0H7Q6_9PSEU</name>
<evidence type="ECO:0000313" key="2">
    <source>
        <dbReference type="EMBL" id="REH39469.1"/>
    </source>
</evidence>
<dbReference type="RefSeq" id="WP_116178774.1">
    <property type="nucleotide sequence ID" value="NZ_CP144375.1"/>
</dbReference>
<organism evidence="2 3">
    <name type="scientific">Kutzneria buriramensis</name>
    <dbReference type="NCBI Taxonomy" id="1045776"/>
    <lineage>
        <taxon>Bacteria</taxon>
        <taxon>Bacillati</taxon>
        <taxon>Actinomycetota</taxon>
        <taxon>Actinomycetes</taxon>
        <taxon>Pseudonocardiales</taxon>
        <taxon>Pseudonocardiaceae</taxon>
        <taxon>Kutzneria</taxon>
    </lineage>
</organism>
<comment type="caution">
    <text evidence="2">The sequence shown here is derived from an EMBL/GenBank/DDBJ whole genome shotgun (WGS) entry which is preliminary data.</text>
</comment>
<dbReference type="EMBL" id="QUNO01000013">
    <property type="protein sequence ID" value="REH39469.1"/>
    <property type="molecule type" value="Genomic_DNA"/>
</dbReference>
<accession>A0A3E0H7Q6</accession>
<dbReference type="OrthoDB" id="2677885at2"/>
<keyword evidence="1" id="KW-0732">Signal</keyword>
<gene>
    <name evidence="2" type="ORF">BCF44_113324</name>
</gene>
<dbReference type="Pfam" id="PF03995">
    <property type="entry name" value="Inhibitor_I36"/>
    <property type="match status" value="1"/>
</dbReference>
<dbReference type="Proteomes" id="UP000256269">
    <property type="component" value="Unassembled WGS sequence"/>
</dbReference>
<keyword evidence="3" id="KW-1185">Reference proteome</keyword>
<evidence type="ECO:0000256" key="1">
    <source>
        <dbReference type="SAM" id="SignalP"/>
    </source>
</evidence>
<feature type="signal peptide" evidence="1">
    <location>
        <begin position="1"/>
        <end position="28"/>
    </location>
</feature>
<evidence type="ECO:0000313" key="3">
    <source>
        <dbReference type="Proteomes" id="UP000256269"/>
    </source>
</evidence>
<protein>
    <submittedName>
        <fullName evidence="2">Peptidase inhibitor family I36</fullName>
    </submittedName>
</protein>
<proteinExistence type="predicted"/>
<dbReference type="AlphaFoldDB" id="A0A3E0H7Q6"/>
<reference evidence="2 3" key="1">
    <citation type="submission" date="2018-08" db="EMBL/GenBank/DDBJ databases">
        <title>Genomic Encyclopedia of Archaeal and Bacterial Type Strains, Phase II (KMG-II): from individual species to whole genera.</title>
        <authorList>
            <person name="Goeker M."/>
        </authorList>
    </citation>
    <scope>NUCLEOTIDE SEQUENCE [LARGE SCALE GENOMIC DNA]</scope>
    <source>
        <strain evidence="2 3">DSM 45791</strain>
    </source>
</reference>
<feature type="chain" id="PRO_5017601736" evidence="1">
    <location>
        <begin position="29"/>
        <end position="132"/>
    </location>
</feature>